<dbReference type="CDD" id="cd00086">
    <property type="entry name" value="homeodomain"/>
    <property type="match status" value="1"/>
</dbReference>
<keyword evidence="3 5" id="KW-0371">Homeobox</keyword>
<feature type="compositionally biased region" description="Polar residues" evidence="6">
    <location>
        <begin position="92"/>
        <end position="113"/>
    </location>
</feature>
<dbReference type="SMART" id="SM00389">
    <property type="entry name" value="HOX"/>
    <property type="match status" value="1"/>
</dbReference>
<feature type="region of interest" description="Disordered" evidence="6">
    <location>
        <begin position="92"/>
        <end position="214"/>
    </location>
</feature>
<dbReference type="InterPro" id="IPR009057">
    <property type="entry name" value="Homeodomain-like_sf"/>
</dbReference>
<dbReference type="PANTHER" id="PTHR11850">
    <property type="entry name" value="HOMEOBOX PROTEIN TRANSCRIPTION FACTORS"/>
    <property type="match status" value="1"/>
</dbReference>
<dbReference type="Gene3D" id="1.10.10.60">
    <property type="entry name" value="Homeodomain-like"/>
    <property type="match status" value="1"/>
</dbReference>
<dbReference type="EMBL" id="CP119879">
    <property type="protein sequence ID" value="WFD35694.1"/>
    <property type="molecule type" value="Genomic_DNA"/>
</dbReference>
<dbReference type="GO" id="GO:0005634">
    <property type="term" value="C:nucleus"/>
    <property type="evidence" value="ECO:0007669"/>
    <property type="project" value="UniProtKB-SubCell"/>
</dbReference>
<dbReference type="SUPFAM" id="SSF46689">
    <property type="entry name" value="Homeodomain-like"/>
    <property type="match status" value="1"/>
</dbReference>
<evidence type="ECO:0000256" key="1">
    <source>
        <dbReference type="ARBA" id="ARBA00005800"/>
    </source>
</evidence>
<dbReference type="Proteomes" id="UP001219933">
    <property type="component" value="Chromosome 3"/>
</dbReference>
<evidence type="ECO:0000259" key="7">
    <source>
        <dbReference type="PROSITE" id="PS50071"/>
    </source>
</evidence>
<feature type="domain" description="Homeobox" evidence="7">
    <location>
        <begin position="206"/>
        <end position="269"/>
    </location>
</feature>
<gene>
    <name evidence="8" type="primary">CUP9</name>
    <name evidence="8" type="ORF">MCUN1_002555</name>
</gene>
<protein>
    <submittedName>
        <fullName evidence="8">Homeodomain super</fullName>
    </submittedName>
</protein>
<dbReference type="InterPro" id="IPR001356">
    <property type="entry name" value="HD"/>
</dbReference>
<evidence type="ECO:0000256" key="4">
    <source>
        <dbReference type="ARBA" id="ARBA00023242"/>
    </source>
</evidence>
<reference evidence="8" key="1">
    <citation type="submission" date="2023-03" db="EMBL/GenBank/DDBJ databases">
        <title>Mating type loci evolution in Malassezia.</title>
        <authorList>
            <person name="Coelho M.A."/>
        </authorList>
    </citation>
    <scope>NUCLEOTIDE SEQUENCE</scope>
    <source>
        <strain evidence="8">CBS 11721</strain>
    </source>
</reference>
<sequence length="283" mass="31754">MLATAPGADAPHRRPTVSLPSYSSLERLIANNIDERATLQRQKGTTNSYFGTWRGSFYSRDRGEYSHHRKFGSMGDSIMDKRCGLTVHNDSSENLTRMRKPSSTLAPWSSFNQRSRHSVYARPPARHSSYPCHDRHDWTGPSSLTSITREAMTSPEQKYPQSALTSPLGIQPRSEHISSEASSPGTLRDDSRDNSTQSSPQRSNAPQYPRRRGKLPKAVIDHLKTWLLEHADHPYPTEEEKRGFCEVTGLDISQVSNWFVNARRRILAPQQNAAKAEAVAAGN</sequence>
<dbReference type="GO" id="GO:0006355">
    <property type="term" value="P:regulation of DNA-templated transcription"/>
    <property type="evidence" value="ECO:0007669"/>
    <property type="project" value="InterPro"/>
</dbReference>
<dbReference type="PROSITE" id="PS50071">
    <property type="entry name" value="HOMEOBOX_2"/>
    <property type="match status" value="1"/>
</dbReference>
<proteinExistence type="inferred from homology"/>
<feature type="compositionally biased region" description="Polar residues" evidence="6">
    <location>
        <begin position="194"/>
        <end position="206"/>
    </location>
</feature>
<keyword evidence="2 5" id="KW-0238">DNA-binding</keyword>
<dbReference type="InterPro" id="IPR008422">
    <property type="entry name" value="KN_HD"/>
</dbReference>
<keyword evidence="9" id="KW-1185">Reference proteome</keyword>
<name>A0AAF0EV39_9BASI</name>
<dbReference type="InterPro" id="IPR050224">
    <property type="entry name" value="TALE_homeobox"/>
</dbReference>
<dbReference type="Pfam" id="PF05920">
    <property type="entry name" value="Homeobox_KN"/>
    <property type="match status" value="1"/>
</dbReference>
<comment type="similarity">
    <text evidence="1">Belongs to the TALE/M-ATYP homeobox family.</text>
</comment>
<organism evidence="8 9">
    <name type="scientific">Malassezia cuniculi</name>
    <dbReference type="NCBI Taxonomy" id="948313"/>
    <lineage>
        <taxon>Eukaryota</taxon>
        <taxon>Fungi</taxon>
        <taxon>Dikarya</taxon>
        <taxon>Basidiomycota</taxon>
        <taxon>Ustilaginomycotina</taxon>
        <taxon>Malasseziomycetes</taxon>
        <taxon>Malasseziales</taxon>
        <taxon>Malasseziaceae</taxon>
        <taxon>Malassezia</taxon>
    </lineage>
</organism>
<evidence type="ECO:0000256" key="6">
    <source>
        <dbReference type="SAM" id="MobiDB-lite"/>
    </source>
</evidence>
<evidence type="ECO:0000313" key="8">
    <source>
        <dbReference type="EMBL" id="WFD35694.1"/>
    </source>
</evidence>
<dbReference type="GO" id="GO:0003677">
    <property type="term" value="F:DNA binding"/>
    <property type="evidence" value="ECO:0007669"/>
    <property type="project" value="UniProtKB-UniRule"/>
</dbReference>
<keyword evidence="4 5" id="KW-0539">Nucleus</keyword>
<feature type="compositionally biased region" description="Polar residues" evidence="6">
    <location>
        <begin position="154"/>
        <end position="165"/>
    </location>
</feature>
<evidence type="ECO:0000313" key="9">
    <source>
        <dbReference type="Proteomes" id="UP001219933"/>
    </source>
</evidence>
<evidence type="ECO:0000256" key="3">
    <source>
        <dbReference type="ARBA" id="ARBA00023155"/>
    </source>
</evidence>
<accession>A0AAF0EV39</accession>
<comment type="subcellular location">
    <subcellularLocation>
        <location evidence="5">Nucleus</location>
    </subcellularLocation>
</comment>
<evidence type="ECO:0000256" key="5">
    <source>
        <dbReference type="PROSITE-ProRule" id="PRU00108"/>
    </source>
</evidence>
<dbReference type="AlphaFoldDB" id="A0AAF0EV39"/>
<evidence type="ECO:0000256" key="2">
    <source>
        <dbReference type="ARBA" id="ARBA00023125"/>
    </source>
</evidence>
<feature type="DNA-binding region" description="Homeobox" evidence="5">
    <location>
        <begin position="208"/>
        <end position="270"/>
    </location>
</feature>